<dbReference type="Proteomes" id="UP000001940">
    <property type="component" value="Chromosome V"/>
</dbReference>
<dbReference type="PANTHER" id="PTHR23124">
    <property type="entry name" value="C-TYPE LECTIN DOMAIN-CONTAINING PROTEIN-RELATED-RELATED"/>
    <property type="match status" value="1"/>
</dbReference>
<dbReference type="AGR" id="WB:WBGene00018097"/>
<keyword evidence="5" id="KW-1185">Reference proteome</keyword>
<dbReference type="OMA" id="MICERAD"/>
<dbReference type="PeptideAtlas" id="O76401"/>
<keyword evidence="7" id="KW-1267">Proteomics identification</keyword>
<dbReference type="Bgee" id="WBGene00018097">
    <property type="expression patterns" value="Expressed in material anatomical entity and 2 other cell types or tissues"/>
</dbReference>
<dbReference type="CDD" id="cd00037">
    <property type="entry name" value="CLECT"/>
    <property type="match status" value="1"/>
</dbReference>
<feature type="signal peptide" evidence="2">
    <location>
        <begin position="1"/>
        <end position="15"/>
    </location>
</feature>
<dbReference type="InParanoid" id="O76401"/>
<accession>O76401</accession>
<protein>
    <submittedName>
        <fullName evidence="4">C-type lectin domain-containing protein</fullName>
    </submittedName>
</protein>
<dbReference type="UCSC" id="F36F12.6">
    <property type="organism name" value="c. elegans"/>
</dbReference>
<dbReference type="SMR" id="O76401"/>
<dbReference type="PANTHER" id="PTHR23124:SF148">
    <property type="entry name" value="C-TYPE LECTIN DOMAIN-CONTAINING PROTEIN-RELATED"/>
    <property type="match status" value="1"/>
</dbReference>
<dbReference type="Gene3D" id="3.10.100.10">
    <property type="entry name" value="Mannose-Binding Protein A, subunit A"/>
    <property type="match status" value="1"/>
</dbReference>
<dbReference type="OrthoDB" id="5860413at2759"/>
<evidence type="ECO:0000259" key="3">
    <source>
        <dbReference type="PROSITE" id="PS50041"/>
    </source>
</evidence>
<evidence type="ECO:0000313" key="4">
    <source>
        <dbReference type="EMBL" id="CCD69873.1"/>
    </source>
</evidence>
<dbReference type="PhylomeDB" id="O76401"/>
<dbReference type="AlphaFoldDB" id="O76401"/>
<gene>
    <name evidence="4 6" type="primary">clec-208</name>
    <name evidence="4" type="ORF">CELE_F36F12.6</name>
    <name evidence="6" type="ORF">F36F12.6</name>
</gene>
<evidence type="ECO:0000256" key="1">
    <source>
        <dbReference type="SAM" id="MobiDB-lite"/>
    </source>
</evidence>
<reference evidence="4 5" key="1">
    <citation type="journal article" date="1998" name="Science">
        <title>Genome sequence of the nematode C. elegans: a platform for investigating biology.</title>
        <authorList>
            <consortium name="The C. elegans sequencing consortium"/>
            <person name="Sulson J.E."/>
            <person name="Waterston R."/>
        </authorList>
    </citation>
    <scope>NUCLEOTIDE SEQUENCE [LARGE SCALE GENOMIC DNA]</scope>
    <source>
        <strain evidence="4 5">Bristol N2</strain>
    </source>
</reference>
<dbReference type="WormBase" id="F36F12.6">
    <property type="protein sequence ID" value="CE17786"/>
    <property type="gene ID" value="WBGene00018097"/>
    <property type="gene designation" value="clec-208"/>
</dbReference>
<dbReference type="SMART" id="SM00034">
    <property type="entry name" value="CLECT"/>
    <property type="match status" value="1"/>
</dbReference>
<dbReference type="FunCoup" id="O76401">
    <property type="interactions" value="5"/>
</dbReference>
<dbReference type="STRING" id="6239.F36F12.6.1"/>
<organism evidence="4 5">
    <name type="scientific">Caenorhabditis elegans</name>
    <dbReference type="NCBI Taxonomy" id="6239"/>
    <lineage>
        <taxon>Eukaryota</taxon>
        <taxon>Metazoa</taxon>
        <taxon>Ecdysozoa</taxon>
        <taxon>Nematoda</taxon>
        <taxon>Chromadorea</taxon>
        <taxon>Rhabditida</taxon>
        <taxon>Rhabditina</taxon>
        <taxon>Rhabditomorpha</taxon>
        <taxon>Rhabditoidea</taxon>
        <taxon>Rhabditidae</taxon>
        <taxon>Peloderinae</taxon>
        <taxon>Caenorhabditis</taxon>
    </lineage>
</organism>
<dbReference type="PIR" id="T33194">
    <property type="entry name" value="T33194"/>
</dbReference>
<dbReference type="HOGENOM" id="CLU_058687_2_0_1"/>
<dbReference type="eggNOG" id="KOG4297">
    <property type="taxonomic scope" value="Eukaryota"/>
</dbReference>
<feature type="domain" description="C-type lectin" evidence="3">
    <location>
        <begin position="62"/>
        <end position="199"/>
    </location>
</feature>
<dbReference type="SUPFAM" id="SSF56436">
    <property type="entry name" value="C-type lectin-like"/>
    <property type="match status" value="1"/>
</dbReference>
<keyword evidence="2" id="KW-0732">Signal</keyword>
<dbReference type="InterPro" id="IPR016187">
    <property type="entry name" value="CTDL_fold"/>
</dbReference>
<dbReference type="RefSeq" id="NP_503569.1">
    <property type="nucleotide sequence ID" value="NM_071168.4"/>
</dbReference>
<evidence type="ECO:0007829" key="7">
    <source>
        <dbReference type="PeptideAtlas" id="O76401"/>
    </source>
</evidence>
<name>O76401_CAEEL</name>
<dbReference type="IntAct" id="O76401">
    <property type="interactions" value="1"/>
</dbReference>
<dbReference type="CTD" id="178689"/>
<evidence type="ECO:0000313" key="6">
    <source>
        <dbReference type="WormBase" id="F36F12.6"/>
    </source>
</evidence>
<dbReference type="GeneID" id="178689"/>
<dbReference type="InterPro" id="IPR001304">
    <property type="entry name" value="C-type_lectin-like"/>
</dbReference>
<dbReference type="InterPro" id="IPR016186">
    <property type="entry name" value="C-type_lectin-like/link_sf"/>
</dbReference>
<sequence length="223" mass="23718">MLVVFLFVLLSTTYGIDFSDSSESCEDGGRGGHNHGRPPRPPGNGGGGRVCDAGWKFFSRPSGGWCIRVFAGRLGRDSANQVCATHGGVLSGMQNVEEINYIVSQSVRLISPEVSGGVWVGARRRPACISSGITATCTKTNSFYWTDISATGINGMLFTDGEPNNGAAALDQDCALLTVASTPLVMNAFRTGQMDDVPCTWQDPRPSSDKANKGYVCGKKARR</sequence>
<proteinExistence type="evidence at protein level"/>
<dbReference type="PaxDb" id="6239-F36F12.6"/>
<dbReference type="PROSITE" id="PS50041">
    <property type="entry name" value="C_TYPE_LECTIN_2"/>
    <property type="match status" value="1"/>
</dbReference>
<feature type="region of interest" description="Disordered" evidence="1">
    <location>
        <begin position="21"/>
        <end position="46"/>
    </location>
</feature>
<feature type="chain" id="PRO_5012768268" evidence="2">
    <location>
        <begin position="16"/>
        <end position="223"/>
    </location>
</feature>
<dbReference type="EMBL" id="BX284605">
    <property type="protein sequence ID" value="CCD69873.1"/>
    <property type="molecule type" value="Genomic_DNA"/>
</dbReference>
<evidence type="ECO:0000313" key="5">
    <source>
        <dbReference type="Proteomes" id="UP000001940"/>
    </source>
</evidence>
<feature type="region of interest" description="Disordered" evidence="1">
    <location>
        <begin position="200"/>
        <end position="223"/>
    </location>
</feature>
<evidence type="ECO:0000256" key="2">
    <source>
        <dbReference type="SAM" id="SignalP"/>
    </source>
</evidence>
<dbReference type="KEGG" id="cel:CELE_F36F12.6"/>